<dbReference type="Proteomes" id="UP000324222">
    <property type="component" value="Unassembled WGS sequence"/>
</dbReference>
<accession>A0A5B7HGR2</accession>
<evidence type="ECO:0000313" key="2">
    <source>
        <dbReference type="Proteomes" id="UP000324222"/>
    </source>
</evidence>
<comment type="caution">
    <text evidence="1">The sequence shown here is derived from an EMBL/GenBank/DDBJ whole genome shotgun (WGS) entry which is preliminary data.</text>
</comment>
<evidence type="ECO:0000313" key="1">
    <source>
        <dbReference type="EMBL" id="MPC68477.1"/>
    </source>
</evidence>
<dbReference type="EMBL" id="VSRR010027906">
    <property type="protein sequence ID" value="MPC68477.1"/>
    <property type="molecule type" value="Genomic_DNA"/>
</dbReference>
<name>A0A5B7HGR2_PORTR</name>
<reference evidence="1 2" key="1">
    <citation type="submission" date="2019-05" db="EMBL/GenBank/DDBJ databases">
        <title>Another draft genome of Portunus trituberculatus and its Hox gene families provides insights of decapod evolution.</title>
        <authorList>
            <person name="Jeong J.-H."/>
            <person name="Song I."/>
            <person name="Kim S."/>
            <person name="Choi T."/>
            <person name="Kim D."/>
            <person name="Ryu S."/>
            <person name="Kim W."/>
        </authorList>
    </citation>
    <scope>NUCLEOTIDE SEQUENCE [LARGE SCALE GENOMIC DNA]</scope>
    <source>
        <tissue evidence="1">Muscle</tissue>
    </source>
</reference>
<sequence length="143" mass="15623">MLIVAARGVVRGLGRRCEIALPRRVAGREVARHWWHAAVWYSVFINFRGLASCGRRSPGDGRPRGQRRPTTAAATITLRRPPSCSGACAAGHRLARPATQATGFTWVSKTMSVSQVRKVLAAAEERQRHLLIAGRVSGCSRQL</sequence>
<protein>
    <submittedName>
        <fullName evidence="1">Uncharacterized protein</fullName>
    </submittedName>
</protein>
<gene>
    <name evidence="1" type="ORF">E2C01_062678</name>
</gene>
<proteinExistence type="predicted"/>
<keyword evidence="2" id="KW-1185">Reference proteome</keyword>
<dbReference type="AlphaFoldDB" id="A0A5B7HGR2"/>
<organism evidence="1 2">
    <name type="scientific">Portunus trituberculatus</name>
    <name type="common">Swimming crab</name>
    <name type="synonym">Neptunus trituberculatus</name>
    <dbReference type="NCBI Taxonomy" id="210409"/>
    <lineage>
        <taxon>Eukaryota</taxon>
        <taxon>Metazoa</taxon>
        <taxon>Ecdysozoa</taxon>
        <taxon>Arthropoda</taxon>
        <taxon>Crustacea</taxon>
        <taxon>Multicrustacea</taxon>
        <taxon>Malacostraca</taxon>
        <taxon>Eumalacostraca</taxon>
        <taxon>Eucarida</taxon>
        <taxon>Decapoda</taxon>
        <taxon>Pleocyemata</taxon>
        <taxon>Brachyura</taxon>
        <taxon>Eubrachyura</taxon>
        <taxon>Portunoidea</taxon>
        <taxon>Portunidae</taxon>
        <taxon>Portuninae</taxon>
        <taxon>Portunus</taxon>
    </lineage>
</organism>